<dbReference type="RefSeq" id="XP_004366485.1">
    <property type="nucleotide sequence ID" value="XM_004366428.1"/>
</dbReference>
<dbReference type="GeneID" id="14870493"/>
<dbReference type="EMBL" id="GL883018">
    <property type="protein sequence ID" value="EGG18581.1"/>
    <property type="molecule type" value="Genomic_DNA"/>
</dbReference>
<evidence type="ECO:0000313" key="2">
    <source>
        <dbReference type="Proteomes" id="UP000007797"/>
    </source>
</evidence>
<gene>
    <name evidence="1" type="ORF">DFA_04075</name>
</gene>
<proteinExistence type="predicted"/>
<sequence length="517" mass="59086">MTIENEQNDIEAARKLYAIWEKVSHPLVQSSIPVYLTGRSPILFSINHGAYHKHNIISPPKASASLLLLDMFKKNDIKDMLLGHGNESLGTCSNIDSYSESIYKLTLGVPRLVEGVVNYLLTRDLNLPINEQKLRDHLRSDSIYSNELNPTYSWSPEMKLLYLELCRASIFKIPFSLDLAIDTEMWHIPVEMKYKRFNYAKFFQLFNVYLEQYPFNRRMAIVLIPPLTLSEIVENARENRLDSILKVGLQLQQYMDINSYGIRQTGIPFEDCVESIIYTRTNLGIEAMSMDWFNRGIKKEEPSQQTTTGSVAQLFLFLSDSWVGSTIWNPSSHISTTPSIKHFPKIVNSLKSVNWEGIKLGLVTNRTDGIELVHCDAENFGVLWSMAAPFTTYRSLSKSGSSDLFTKINDKLGIAWIVKDYKNSLPSNQVEKEINLLKNLPFSIRFVAVMISLSPPKGDTSYLGKKTKDILSIDGEHIADLYEVTFNIQMVVLTVAGLEYFFSKENYDFLKRSKIFE</sequence>
<dbReference type="KEGG" id="dfa:DFA_04075"/>
<name>F4Q180_CACFS</name>
<dbReference type="Proteomes" id="UP000007797">
    <property type="component" value="Unassembled WGS sequence"/>
</dbReference>
<dbReference type="OrthoDB" id="22590at2759"/>
<dbReference type="AlphaFoldDB" id="F4Q180"/>
<reference evidence="2" key="1">
    <citation type="journal article" date="2011" name="Genome Res.">
        <title>Phylogeny-wide analysis of social amoeba genomes highlights ancient origins for complex intercellular communication.</title>
        <authorList>
            <person name="Heidel A.J."/>
            <person name="Lawal H.M."/>
            <person name="Felder M."/>
            <person name="Schilde C."/>
            <person name="Helps N.R."/>
            <person name="Tunggal B."/>
            <person name="Rivero F."/>
            <person name="John U."/>
            <person name="Schleicher M."/>
            <person name="Eichinger L."/>
            <person name="Platzer M."/>
            <person name="Noegel A.A."/>
            <person name="Schaap P."/>
            <person name="Gloeckner G."/>
        </authorList>
    </citation>
    <scope>NUCLEOTIDE SEQUENCE [LARGE SCALE GENOMIC DNA]</scope>
    <source>
        <strain evidence="2">SH3</strain>
    </source>
</reference>
<evidence type="ECO:0000313" key="1">
    <source>
        <dbReference type="EMBL" id="EGG18581.1"/>
    </source>
</evidence>
<accession>F4Q180</accession>
<organism evidence="1 2">
    <name type="scientific">Cavenderia fasciculata</name>
    <name type="common">Slime mold</name>
    <name type="synonym">Dictyostelium fasciculatum</name>
    <dbReference type="NCBI Taxonomy" id="261658"/>
    <lineage>
        <taxon>Eukaryota</taxon>
        <taxon>Amoebozoa</taxon>
        <taxon>Evosea</taxon>
        <taxon>Eumycetozoa</taxon>
        <taxon>Dictyostelia</taxon>
        <taxon>Acytosteliales</taxon>
        <taxon>Cavenderiaceae</taxon>
        <taxon>Cavenderia</taxon>
    </lineage>
</organism>
<protein>
    <submittedName>
        <fullName evidence="1">Uncharacterized protein</fullName>
    </submittedName>
</protein>
<keyword evidence="2" id="KW-1185">Reference proteome</keyword>